<sequence length="70" mass="7861">MLMGTLQKPKDVAILVAVVEREESFELTADGTHSDIKSPRRSSSGCRARRDLRTYRGWAPFGPHKLSLFS</sequence>
<dbReference type="EMBL" id="KE345968">
    <property type="protein sequence ID" value="EXC22328.1"/>
    <property type="molecule type" value="Genomic_DNA"/>
</dbReference>
<accession>W9SAE3</accession>
<evidence type="ECO:0000313" key="2">
    <source>
        <dbReference type="Proteomes" id="UP000030645"/>
    </source>
</evidence>
<reference evidence="2" key="1">
    <citation type="submission" date="2013-01" db="EMBL/GenBank/DDBJ databases">
        <title>Draft Genome Sequence of a Mulberry Tree, Morus notabilis C.K. Schneid.</title>
        <authorList>
            <person name="He N."/>
            <person name="Zhao S."/>
        </authorList>
    </citation>
    <scope>NUCLEOTIDE SEQUENCE</scope>
</reference>
<evidence type="ECO:0000313" key="1">
    <source>
        <dbReference type="EMBL" id="EXC22328.1"/>
    </source>
</evidence>
<dbReference type="Proteomes" id="UP000030645">
    <property type="component" value="Unassembled WGS sequence"/>
</dbReference>
<organism evidence="1 2">
    <name type="scientific">Morus notabilis</name>
    <dbReference type="NCBI Taxonomy" id="981085"/>
    <lineage>
        <taxon>Eukaryota</taxon>
        <taxon>Viridiplantae</taxon>
        <taxon>Streptophyta</taxon>
        <taxon>Embryophyta</taxon>
        <taxon>Tracheophyta</taxon>
        <taxon>Spermatophyta</taxon>
        <taxon>Magnoliopsida</taxon>
        <taxon>eudicotyledons</taxon>
        <taxon>Gunneridae</taxon>
        <taxon>Pentapetalae</taxon>
        <taxon>rosids</taxon>
        <taxon>fabids</taxon>
        <taxon>Rosales</taxon>
        <taxon>Moraceae</taxon>
        <taxon>Moreae</taxon>
        <taxon>Morus</taxon>
    </lineage>
</organism>
<proteinExistence type="predicted"/>
<protein>
    <submittedName>
        <fullName evidence="1">Uncharacterized protein</fullName>
    </submittedName>
</protein>
<gene>
    <name evidence="1" type="ORF">L484_003109</name>
</gene>
<name>W9SAE3_9ROSA</name>
<dbReference type="AlphaFoldDB" id="W9SAE3"/>
<keyword evidence="2" id="KW-1185">Reference proteome</keyword>